<evidence type="ECO:0000313" key="3">
    <source>
        <dbReference type="Proteomes" id="UP000664369"/>
    </source>
</evidence>
<dbReference type="RefSeq" id="WP_208177941.1">
    <property type="nucleotide sequence ID" value="NZ_JAGETZ010000015.1"/>
</dbReference>
<evidence type="ECO:0008006" key="4">
    <source>
        <dbReference type="Google" id="ProtNLM"/>
    </source>
</evidence>
<feature type="transmembrane region" description="Helical" evidence="1">
    <location>
        <begin position="61"/>
        <end position="80"/>
    </location>
</feature>
<name>A0ABS3QMK0_9BACT</name>
<dbReference type="EMBL" id="JAGETZ010000015">
    <property type="protein sequence ID" value="MBO2012173.1"/>
    <property type="molecule type" value="Genomic_DNA"/>
</dbReference>
<keyword evidence="1" id="KW-0472">Membrane</keyword>
<organism evidence="2 3">
    <name type="scientific">Hymenobacter negativus</name>
    <dbReference type="NCBI Taxonomy" id="2795026"/>
    <lineage>
        <taxon>Bacteria</taxon>
        <taxon>Pseudomonadati</taxon>
        <taxon>Bacteroidota</taxon>
        <taxon>Cytophagia</taxon>
        <taxon>Cytophagales</taxon>
        <taxon>Hymenobacteraceae</taxon>
        <taxon>Hymenobacter</taxon>
    </lineage>
</organism>
<protein>
    <recommendedName>
        <fullName evidence="4">DUF3068 domain-containing protein</fullName>
    </recommendedName>
</protein>
<dbReference type="Proteomes" id="UP000664369">
    <property type="component" value="Unassembled WGS sequence"/>
</dbReference>
<feature type="transmembrane region" description="Helical" evidence="1">
    <location>
        <begin position="16"/>
        <end position="35"/>
    </location>
</feature>
<accession>A0ABS3QMK0</accession>
<comment type="caution">
    <text evidence="2">The sequence shown here is derived from an EMBL/GenBank/DDBJ whole genome shotgun (WGS) entry which is preliminary data.</text>
</comment>
<keyword evidence="3" id="KW-1185">Reference proteome</keyword>
<keyword evidence="1" id="KW-0812">Transmembrane</keyword>
<evidence type="ECO:0000256" key="1">
    <source>
        <dbReference type="SAM" id="Phobius"/>
    </source>
</evidence>
<feature type="transmembrane region" description="Helical" evidence="1">
    <location>
        <begin position="279"/>
        <end position="303"/>
    </location>
</feature>
<evidence type="ECO:0000313" key="2">
    <source>
        <dbReference type="EMBL" id="MBO2012173.1"/>
    </source>
</evidence>
<reference evidence="2 3" key="1">
    <citation type="submission" date="2021-03" db="EMBL/GenBank/DDBJ databases">
        <authorList>
            <person name="Kim M.K."/>
        </authorList>
    </citation>
    <scope>NUCLEOTIDE SEQUENCE [LARGE SCALE GENOMIC DNA]</scope>
    <source>
        <strain evidence="2 3">BT442</strain>
    </source>
</reference>
<feature type="transmembrane region" description="Helical" evidence="1">
    <location>
        <begin position="101"/>
        <end position="124"/>
    </location>
</feature>
<keyword evidence="1" id="KW-1133">Transmembrane helix</keyword>
<proteinExistence type="predicted"/>
<sequence>MTPNSPPASPRRKRLVALYFAYLLLVGGYLTYGTFTQTGLGGWVLAQELEWFGSASQKLTVLLPLALAMVLPLLLLAPFLPKSERAQLAGPLLPRSSARPISWSLLLVFGLVPPLVALPTYYYVQRQAERDERRPVVSFDLVARPNPLVPTDTKFARLQAVFQADYQYVLQETSYGQVRKTDRYVPLTGPDWQPGQPVHFFLDTSTDAYVDEANQRSIIFDQATPFPATFSGQLHPNALPLVVRRAFAQHRVTAAEPHYVLENLYMPNGLPPRAASQQYWLILVLGLGLGAAILVGGGIGLLIRRRRGLT</sequence>
<gene>
    <name evidence="2" type="ORF">J4E00_24115</name>
</gene>